<evidence type="ECO:0000313" key="13">
    <source>
        <dbReference type="EMBL" id="VUX36810.1"/>
    </source>
</evidence>
<dbReference type="GO" id="GO:0000166">
    <property type="term" value="F:nucleotide binding"/>
    <property type="evidence" value="ECO:0007669"/>
    <property type="project" value="UniProtKB-KW"/>
</dbReference>
<evidence type="ECO:0000256" key="8">
    <source>
        <dbReference type="ARBA" id="ARBA00022801"/>
    </source>
</evidence>
<reference evidence="13 14" key="1">
    <citation type="submission" date="2019-07" db="EMBL/GenBank/DDBJ databases">
        <authorList>
            <person name="Hibberd C M."/>
            <person name="Gehrig L. J."/>
            <person name="Chang H.-W."/>
            <person name="Venkatesh S."/>
        </authorList>
    </citation>
    <scope>NUCLEOTIDE SEQUENCE [LARGE SCALE GENOMIC DNA]</scope>
    <source>
        <strain evidence="13">Bifidobacterium_longum_subsp_infantis_JG_Bg463</strain>
    </source>
</reference>
<dbReference type="RefSeq" id="WP_144098606.1">
    <property type="nucleotide sequence ID" value="NZ_CABHND010000001.1"/>
</dbReference>
<evidence type="ECO:0000313" key="14">
    <source>
        <dbReference type="Proteomes" id="UP000345266"/>
    </source>
</evidence>
<dbReference type="EMBL" id="CABHNT010000046">
    <property type="protein sequence ID" value="VUX36810.1"/>
    <property type="molecule type" value="Genomic_DNA"/>
</dbReference>
<evidence type="ECO:0000256" key="9">
    <source>
        <dbReference type="ARBA" id="ARBA00023124"/>
    </source>
</evidence>
<dbReference type="Gene3D" id="3.40.1310.20">
    <property type="match status" value="1"/>
</dbReference>
<accession>A0A564VWJ9</accession>
<feature type="region of interest" description="Disordered" evidence="11">
    <location>
        <begin position="1"/>
        <end position="52"/>
    </location>
</feature>
<organism evidence="13 14">
    <name type="scientific">Bifidobacterium longum subsp. infantis</name>
    <dbReference type="NCBI Taxonomy" id="1682"/>
    <lineage>
        <taxon>Bacteria</taxon>
        <taxon>Bacillati</taxon>
        <taxon>Actinomycetota</taxon>
        <taxon>Actinomycetes</taxon>
        <taxon>Bifidobacteriales</taxon>
        <taxon>Bifidobacteriaceae</taxon>
        <taxon>Bifidobacterium</taxon>
    </lineage>
</organism>
<evidence type="ECO:0000256" key="10">
    <source>
        <dbReference type="ARBA" id="ARBA00023125"/>
    </source>
</evidence>
<keyword evidence="9" id="KW-0190">Covalent protein-DNA linkage</keyword>
<keyword evidence="7" id="KW-0255">Endonuclease</keyword>
<evidence type="ECO:0000256" key="5">
    <source>
        <dbReference type="ARBA" id="ARBA00022723"/>
    </source>
</evidence>
<keyword evidence="2" id="KW-0548">Nucleotidyltransferase</keyword>
<evidence type="ECO:0000256" key="4">
    <source>
        <dbReference type="ARBA" id="ARBA00022722"/>
    </source>
</evidence>
<keyword evidence="8" id="KW-0378">Hydrolase</keyword>
<feature type="domain" description="CRESS-DNA virus Rep endonuclease" evidence="12">
    <location>
        <begin position="21"/>
        <end position="151"/>
    </location>
</feature>
<evidence type="ECO:0000256" key="7">
    <source>
        <dbReference type="ARBA" id="ARBA00022759"/>
    </source>
</evidence>
<keyword evidence="4" id="KW-0540">Nuclease</keyword>
<dbReference type="PROSITE" id="PS52020">
    <property type="entry name" value="CRESS_DNA_REP"/>
    <property type="match status" value="1"/>
</dbReference>
<keyword evidence="5" id="KW-0479">Metal-binding</keyword>
<dbReference type="AlphaFoldDB" id="A0A564VWJ9"/>
<dbReference type="GO" id="GO:0004519">
    <property type="term" value="F:endonuclease activity"/>
    <property type="evidence" value="ECO:0007669"/>
    <property type="project" value="UniProtKB-KW"/>
</dbReference>
<name>A0A564VWJ9_BIFLI</name>
<proteinExistence type="predicted"/>
<evidence type="ECO:0000259" key="12">
    <source>
        <dbReference type="PROSITE" id="PS52020"/>
    </source>
</evidence>
<dbReference type="Proteomes" id="UP000345266">
    <property type="component" value="Unassembled WGS sequence"/>
</dbReference>
<evidence type="ECO:0000256" key="11">
    <source>
        <dbReference type="SAM" id="MobiDB-lite"/>
    </source>
</evidence>
<sequence length="159" mass="17788">MSNSNNQTKRRAKSRSASAEDRRSRGWLITIPVLATEPDDPDDPARGRHPTGGIRYERDIAAAFADWPWCGQIEEGAQREDGASHGYLHWQIWMETGNPKKFSTVKNRLAKAGMPDAHIEPREGTKAQAYAYVTKEETRVNRTIEINIGEANGPDDNGK</sequence>
<keyword evidence="1" id="KW-0808">Transferase</keyword>
<evidence type="ECO:0000256" key="2">
    <source>
        <dbReference type="ARBA" id="ARBA00022695"/>
    </source>
</evidence>
<evidence type="ECO:0000256" key="3">
    <source>
        <dbReference type="ARBA" id="ARBA00022705"/>
    </source>
</evidence>
<dbReference type="GO" id="GO:0016787">
    <property type="term" value="F:hydrolase activity"/>
    <property type="evidence" value="ECO:0007669"/>
    <property type="project" value="UniProtKB-KW"/>
</dbReference>
<dbReference type="GO" id="GO:0046872">
    <property type="term" value="F:metal ion binding"/>
    <property type="evidence" value="ECO:0007669"/>
    <property type="project" value="UniProtKB-KW"/>
</dbReference>
<dbReference type="GO" id="GO:0016779">
    <property type="term" value="F:nucleotidyltransferase activity"/>
    <property type="evidence" value="ECO:0007669"/>
    <property type="project" value="UniProtKB-KW"/>
</dbReference>
<dbReference type="InterPro" id="IPR049912">
    <property type="entry name" value="CRESS_DNA_REP"/>
</dbReference>
<protein>
    <recommendedName>
        <fullName evidence="12">CRESS-DNA virus Rep endonuclease domain-containing protein</fullName>
    </recommendedName>
</protein>
<dbReference type="GO" id="GO:0006260">
    <property type="term" value="P:DNA replication"/>
    <property type="evidence" value="ECO:0007669"/>
    <property type="project" value="UniProtKB-KW"/>
</dbReference>
<keyword evidence="3" id="KW-0235">DNA replication</keyword>
<evidence type="ECO:0000256" key="1">
    <source>
        <dbReference type="ARBA" id="ARBA00022679"/>
    </source>
</evidence>
<evidence type="ECO:0000256" key="6">
    <source>
        <dbReference type="ARBA" id="ARBA00022741"/>
    </source>
</evidence>
<dbReference type="GO" id="GO:0003677">
    <property type="term" value="F:DNA binding"/>
    <property type="evidence" value="ECO:0007669"/>
    <property type="project" value="UniProtKB-KW"/>
</dbReference>
<keyword evidence="6" id="KW-0547">Nucleotide-binding</keyword>
<keyword evidence="10" id="KW-0238">DNA-binding</keyword>
<gene>
    <name evidence="13" type="ORF">BLJG463_02019</name>
</gene>